<gene>
    <name evidence="4" type="ORF">Back2_14100</name>
</gene>
<dbReference type="GO" id="GO:1901137">
    <property type="term" value="P:carbohydrate derivative biosynthetic process"/>
    <property type="evidence" value="ECO:0007669"/>
    <property type="project" value="UniProtKB-ARBA"/>
</dbReference>
<evidence type="ECO:0000313" key="4">
    <source>
        <dbReference type="EMBL" id="BBH17123.1"/>
    </source>
</evidence>
<dbReference type="RefSeq" id="WP_125568040.1">
    <property type="nucleotide sequence ID" value="NZ_AP019307.1"/>
</dbReference>
<dbReference type="OrthoDB" id="3180470at2"/>
<organism evidence="4 5">
    <name type="scientific">Nocardioides baekrokdamisoli</name>
    <dbReference type="NCBI Taxonomy" id="1804624"/>
    <lineage>
        <taxon>Bacteria</taxon>
        <taxon>Bacillati</taxon>
        <taxon>Actinomycetota</taxon>
        <taxon>Actinomycetes</taxon>
        <taxon>Propionibacteriales</taxon>
        <taxon>Nocardioidaceae</taxon>
        <taxon>Nocardioides</taxon>
    </lineage>
</organism>
<dbReference type="Gene3D" id="3.40.50.2000">
    <property type="entry name" value="Glycogen Phosphorylase B"/>
    <property type="match status" value="2"/>
</dbReference>
<feature type="domain" description="Glycosyltransferase subfamily 4-like N-terminal" evidence="3">
    <location>
        <begin position="15"/>
        <end position="188"/>
    </location>
</feature>
<accession>A0A3G9IXK4</accession>
<dbReference type="GO" id="GO:0016758">
    <property type="term" value="F:hexosyltransferase activity"/>
    <property type="evidence" value="ECO:0007669"/>
    <property type="project" value="TreeGrafter"/>
</dbReference>
<dbReference type="EMBL" id="AP019307">
    <property type="protein sequence ID" value="BBH17123.1"/>
    <property type="molecule type" value="Genomic_DNA"/>
</dbReference>
<evidence type="ECO:0000313" key="5">
    <source>
        <dbReference type="Proteomes" id="UP000271573"/>
    </source>
</evidence>
<dbReference type="Pfam" id="PF13579">
    <property type="entry name" value="Glyco_trans_4_4"/>
    <property type="match status" value="1"/>
</dbReference>
<keyword evidence="5" id="KW-1185">Reference proteome</keyword>
<dbReference type="KEGG" id="nbe:Back2_14100"/>
<dbReference type="PANTHER" id="PTHR45947:SF3">
    <property type="entry name" value="SULFOQUINOVOSYL TRANSFERASE SQD2"/>
    <property type="match status" value="1"/>
</dbReference>
<dbReference type="InterPro" id="IPR028098">
    <property type="entry name" value="Glyco_trans_4-like_N"/>
</dbReference>
<dbReference type="Proteomes" id="UP000271573">
    <property type="component" value="Chromosome"/>
</dbReference>
<name>A0A3G9IXK4_9ACTN</name>
<evidence type="ECO:0000259" key="3">
    <source>
        <dbReference type="Pfam" id="PF13579"/>
    </source>
</evidence>
<evidence type="ECO:0000256" key="2">
    <source>
        <dbReference type="ARBA" id="ARBA00022679"/>
    </source>
</evidence>
<sequence>MKVLVHDHSGHPFQAELSRELARRGHDVTHSYVSGYVSGKGRLEALPGEQITFVGIGGEKKVEQRRYVQRLFREVTRGFALVRHVLQVNPDIVVLSNVQIPTMVIFAFVMSVLRRPWVLWHQDVYAIALKHLAGSKLGSHFHAVAKIFWWAERYCARRAAAVVVIADSFVPVHEQWGTAAKTTVIPNWAPIGEITPRERDNAWSTEHGLGERPRLVYSGTLGFKHNPELLTGLAAAVGALGTPVDLVVVSETVTEPVLREDAAAKGVHLTMLPFQPYERLPDVLGAADVLLVLLEADAGAFSVPSKTLSYLCAGRPILGFVPAENLAAHLIEESGGCVLPPESGSVEAAAAWVHDLLADRSLGAKIGAASRDLAVREFNLDTITDRFESILSGTSRAKATVK</sequence>
<keyword evidence="2" id="KW-0808">Transferase</keyword>
<reference evidence="4 5" key="1">
    <citation type="submission" date="2018-11" db="EMBL/GenBank/DDBJ databases">
        <title>Complete genome sequence of Nocardioides baekrokdamisoli strain KCTC 39748.</title>
        <authorList>
            <person name="Kang S.W."/>
            <person name="Lee K.C."/>
            <person name="Kim K.K."/>
            <person name="Kim J.S."/>
            <person name="Kim D.S."/>
            <person name="Ko S.H."/>
            <person name="Yang S.H."/>
            <person name="Shin Y.K."/>
            <person name="Lee J.S."/>
        </authorList>
    </citation>
    <scope>NUCLEOTIDE SEQUENCE [LARGE SCALE GENOMIC DNA]</scope>
    <source>
        <strain evidence="4 5">KCTC 39748</strain>
    </source>
</reference>
<dbReference type="InterPro" id="IPR050194">
    <property type="entry name" value="Glycosyltransferase_grp1"/>
</dbReference>
<dbReference type="PANTHER" id="PTHR45947">
    <property type="entry name" value="SULFOQUINOVOSYL TRANSFERASE SQD2"/>
    <property type="match status" value="1"/>
</dbReference>
<keyword evidence="1" id="KW-0328">Glycosyltransferase</keyword>
<dbReference type="SUPFAM" id="SSF53756">
    <property type="entry name" value="UDP-Glycosyltransferase/glycogen phosphorylase"/>
    <property type="match status" value="1"/>
</dbReference>
<protein>
    <recommendedName>
        <fullName evidence="3">Glycosyltransferase subfamily 4-like N-terminal domain-containing protein</fullName>
    </recommendedName>
</protein>
<dbReference type="AlphaFoldDB" id="A0A3G9IXK4"/>
<proteinExistence type="predicted"/>
<evidence type="ECO:0000256" key="1">
    <source>
        <dbReference type="ARBA" id="ARBA00022676"/>
    </source>
</evidence>
<dbReference type="CDD" id="cd03794">
    <property type="entry name" value="GT4_WbuB-like"/>
    <property type="match status" value="1"/>
</dbReference>